<reference evidence="1" key="2">
    <citation type="submission" date="2023-07" db="EMBL/GenBank/DDBJ databases">
        <authorList>
            <person name="Shen H."/>
        </authorList>
    </citation>
    <scope>NUCLEOTIDE SEQUENCE</scope>
    <source>
        <strain evidence="1">TNR-22</strain>
    </source>
</reference>
<evidence type="ECO:0000313" key="1">
    <source>
        <dbReference type="EMBL" id="MDO6967018.1"/>
    </source>
</evidence>
<proteinExistence type="predicted"/>
<gene>
    <name evidence="1" type="ORF">Q4481_23935</name>
</gene>
<organism evidence="1 2">
    <name type="scientific">Rhizobium alvei</name>
    <dbReference type="NCBI Taxonomy" id="1132659"/>
    <lineage>
        <taxon>Bacteria</taxon>
        <taxon>Pseudomonadati</taxon>
        <taxon>Pseudomonadota</taxon>
        <taxon>Alphaproteobacteria</taxon>
        <taxon>Hyphomicrobiales</taxon>
        <taxon>Rhizobiaceae</taxon>
        <taxon>Rhizobium/Agrobacterium group</taxon>
        <taxon>Rhizobium</taxon>
    </lineage>
</organism>
<comment type="caution">
    <text evidence="1">The sequence shown here is derived from an EMBL/GenBank/DDBJ whole genome shotgun (WGS) entry which is preliminary data.</text>
</comment>
<reference evidence="1" key="1">
    <citation type="journal article" date="2015" name="Int. J. Syst. Evol. Microbiol.">
        <title>Rhizobium alvei sp. nov., isolated from a freshwater river.</title>
        <authorList>
            <person name="Sheu S.Y."/>
            <person name="Huang H.W."/>
            <person name="Young C.C."/>
            <person name="Chen W.M."/>
        </authorList>
    </citation>
    <scope>NUCLEOTIDE SEQUENCE</scope>
    <source>
        <strain evidence="1">TNR-22</strain>
    </source>
</reference>
<keyword evidence="2" id="KW-1185">Reference proteome</keyword>
<dbReference type="Proteomes" id="UP001174932">
    <property type="component" value="Unassembled WGS sequence"/>
</dbReference>
<evidence type="ECO:0000313" key="2">
    <source>
        <dbReference type="Proteomes" id="UP001174932"/>
    </source>
</evidence>
<sequence length="122" mass="13330">MVLSVSTNTYAALQAARSTGIIIPRYFIWLTGINKLTSVKETIGIWTGQTAMTVPVIRPDTGAVVNRVYHGIGDRIKIPSIPMEMSLKVRKVSIPVSSLNSAMINAARAYNIPDGDLLSRWT</sequence>
<name>A0ABT8YTB9_9HYPH</name>
<dbReference type="EMBL" id="JAUOZU010000025">
    <property type="protein sequence ID" value="MDO6967018.1"/>
    <property type="molecule type" value="Genomic_DNA"/>
</dbReference>
<accession>A0ABT8YTB9</accession>
<dbReference type="RefSeq" id="WP_304378947.1">
    <property type="nucleotide sequence ID" value="NZ_JAUOZU010000025.1"/>
</dbReference>
<protein>
    <submittedName>
        <fullName evidence="1">Uncharacterized protein</fullName>
    </submittedName>
</protein>